<accession>A0A9J7BPK4</accession>
<gene>
    <name evidence="3" type="ORF">MOP44_01595</name>
</gene>
<feature type="transmembrane region" description="Helical" evidence="2">
    <location>
        <begin position="6"/>
        <end position="25"/>
    </location>
</feature>
<proteinExistence type="predicted"/>
<keyword evidence="2" id="KW-1133">Transmembrane helix</keyword>
<keyword evidence="4" id="KW-1185">Reference proteome</keyword>
<evidence type="ECO:0000256" key="2">
    <source>
        <dbReference type="SAM" id="Phobius"/>
    </source>
</evidence>
<keyword evidence="2" id="KW-0472">Membrane</keyword>
<reference evidence="3" key="1">
    <citation type="submission" date="2021-04" db="EMBL/GenBank/DDBJ databases">
        <title>Phylogenetic analysis of Acidobacteriaceae.</title>
        <authorList>
            <person name="Qiu L."/>
            <person name="Zhang Q."/>
        </authorList>
    </citation>
    <scope>NUCLEOTIDE SEQUENCE</scope>
    <source>
        <strain evidence="3">DSM 25168</strain>
    </source>
</reference>
<dbReference type="RefSeq" id="WP_260794147.1">
    <property type="nucleotide sequence ID" value="NZ_CP093313.1"/>
</dbReference>
<dbReference type="Proteomes" id="UP001059380">
    <property type="component" value="Chromosome"/>
</dbReference>
<evidence type="ECO:0000256" key="1">
    <source>
        <dbReference type="SAM" id="MobiDB-lite"/>
    </source>
</evidence>
<keyword evidence="2" id="KW-0812">Transmembrane</keyword>
<evidence type="ECO:0000313" key="4">
    <source>
        <dbReference type="Proteomes" id="UP001059380"/>
    </source>
</evidence>
<feature type="region of interest" description="Disordered" evidence="1">
    <location>
        <begin position="50"/>
        <end position="71"/>
    </location>
</feature>
<feature type="compositionally biased region" description="Basic and acidic residues" evidence="1">
    <location>
        <begin position="50"/>
        <end position="59"/>
    </location>
</feature>
<sequence length="71" mass="8208">MNLSEQFWLSLVIQVVIGVAVIAMMKQQLRDLVGWVRQISQDVKDLREKHTDHEGRLSHVEGQLGVTRKKQ</sequence>
<dbReference type="KEGG" id="orp:MOP44_01595"/>
<evidence type="ECO:0000313" key="3">
    <source>
        <dbReference type="EMBL" id="UWZ84640.1"/>
    </source>
</evidence>
<protein>
    <submittedName>
        <fullName evidence="3">Uncharacterized protein</fullName>
    </submittedName>
</protein>
<name>A0A9J7BPK4_9BACT</name>
<dbReference type="EMBL" id="CP093313">
    <property type="protein sequence ID" value="UWZ84640.1"/>
    <property type="molecule type" value="Genomic_DNA"/>
</dbReference>
<organism evidence="3 4">
    <name type="scientific">Occallatibacter riparius</name>
    <dbReference type="NCBI Taxonomy" id="1002689"/>
    <lineage>
        <taxon>Bacteria</taxon>
        <taxon>Pseudomonadati</taxon>
        <taxon>Acidobacteriota</taxon>
        <taxon>Terriglobia</taxon>
        <taxon>Terriglobales</taxon>
        <taxon>Acidobacteriaceae</taxon>
        <taxon>Occallatibacter</taxon>
    </lineage>
</organism>
<dbReference type="AlphaFoldDB" id="A0A9J7BPK4"/>